<dbReference type="EMBL" id="JAFMPM010000005">
    <property type="protein sequence ID" value="MBO0611624.1"/>
    <property type="molecule type" value="Genomic_DNA"/>
</dbReference>
<evidence type="ECO:0000313" key="4">
    <source>
        <dbReference type="Proteomes" id="UP000664466"/>
    </source>
</evidence>
<dbReference type="AlphaFoldDB" id="A0A8B0SP79"/>
<evidence type="ECO:0008006" key="5">
    <source>
        <dbReference type="Google" id="ProtNLM"/>
    </source>
</evidence>
<evidence type="ECO:0000256" key="1">
    <source>
        <dbReference type="SAM" id="Coils"/>
    </source>
</evidence>
<sequence>MQAIFEITYLDVSWYNEDTILSIKESSSLLNVEFDDKLQQFLCYTVIYPKADGIRHGQLAFRYLKNNLFSPYIKGADGTKIPLKKITDKDTGKEWWIEANFWIAKDKRWESKTYRTAGKLTVVLQNQICQVNIGSSEFTAKQLNRYLSDFKSDLWELILDEHSYVTGKAKTTQSGGINEETIHLISHIISHSQQILKNPKSELRENQELKPRKTVKPISRTFMEIATKGDSNLLTSRATNPVYNVPENRYILFALERIYKIVRQLLVISQSKKNRFESAIEKLNERYYSFGNTRQIDKNLVRKDLEAIKKSYNIEHINNALNKKLKNLINDKDQFTELNKWYLQITGKTSDGKSYFVGVKRQLNDVWFERVAGERNVFLNLGNEHYQNLLEEGFEYKTDARLDYSTGVSKNDVRWHNYKLIKLKNIEVIRVVNFEKRKNEFIKMRGLAIDLDTKGWIKELSKQELDEQEKEKFSIQNRLKIHESEHKKAEQVYEFLEPKLKKIKVILDQFKQLNIKPSPTFPNSMTFVQNPHYQVIHSGYKALRELTNLSDEDLLLSLEKVDEIGLINMPLLYERWCLLQIIKVLLQNYHYSPSHDWKRKLLKIALTNNRNESLDFTNNNVGRHIKLWYEPKLSNGKTPDFVMDVTCNKKDKSKDLKQRFVMDAKFYSDDILQRRGGISAVIRELYESKDYSEGGKNAVFILHPSQNAIHEKISPQIWADNSYIGELKMFNWDADLRKKNYHKYGAICANPVLRIRYLDEFQRLIGMFLQYGVENNKLDRSQSDDVESINFCIACGSHDLKSIPVTTGNIKASWYECNDCKHFTTYNHCHHCNTRLIKNGDYWSYHSQMPMEPLNIKCPACESLL</sequence>
<accession>A0A8B0SP79</accession>
<gene>
    <name evidence="2" type="ORF">J1836_01600</name>
    <name evidence="3" type="ORF">J1836_019470</name>
</gene>
<keyword evidence="1" id="KW-0175">Coiled coil</keyword>
<keyword evidence="4" id="KW-1185">Reference proteome</keyword>
<dbReference type="Pfam" id="PF04411">
    <property type="entry name" value="PDDEXK_7"/>
    <property type="match status" value="1"/>
</dbReference>
<dbReference type="InterPro" id="IPR007505">
    <property type="entry name" value="PDDEXK_7"/>
</dbReference>
<evidence type="ECO:0000313" key="2">
    <source>
        <dbReference type="EMBL" id="MBO0611624.1"/>
    </source>
</evidence>
<keyword evidence="2" id="KW-0614">Plasmid</keyword>
<organism evidence="3">
    <name type="scientific">Thiothrix fructosivorans</name>
    <dbReference type="NCBI Taxonomy" id="111770"/>
    <lineage>
        <taxon>Bacteria</taxon>
        <taxon>Pseudomonadati</taxon>
        <taxon>Pseudomonadota</taxon>
        <taxon>Gammaproteobacteria</taxon>
        <taxon>Thiotrichales</taxon>
        <taxon>Thiotrichaceae</taxon>
        <taxon>Thiothrix</taxon>
    </lineage>
</organism>
<evidence type="ECO:0000313" key="3">
    <source>
        <dbReference type="EMBL" id="QTX10712.1"/>
    </source>
</evidence>
<dbReference type="EMBL" id="CP072748">
    <property type="protein sequence ID" value="QTX10712.1"/>
    <property type="molecule type" value="Genomic_DNA"/>
</dbReference>
<dbReference type="RefSeq" id="WP_207249525.1">
    <property type="nucleotide sequence ID" value="NZ_JAFMPM010000005.1"/>
</dbReference>
<feature type="coiled-coil region" evidence="1">
    <location>
        <begin position="458"/>
        <end position="485"/>
    </location>
</feature>
<geneLocation type="plasmid" evidence="2">
    <name>pTfr446</name>
</geneLocation>
<proteinExistence type="predicted"/>
<name>A0A8B0SP79_9GAMM</name>
<dbReference type="Proteomes" id="UP000664466">
    <property type="component" value="Unassembled WGS sequence"/>
</dbReference>
<protein>
    <recommendedName>
        <fullName evidence="5">EstP</fullName>
    </recommendedName>
</protein>
<reference evidence="2 4" key="1">
    <citation type="submission" date="2021-03" db="EMBL/GenBank/DDBJ databases">
        <title>Draft genome and methylome analysis of Thiotrix fructosivoruns ATCC 49748.</title>
        <authorList>
            <person name="Fomenkov A."/>
            <person name="Grabovich M.Y."/>
            <person name="Roberts R.J."/>
        </authorList>
    </citation>
    <scope>NUCLEOTIDE SEQUENCE [LARGE SCALE GENOMIC DNA]</scope>
    <source>
        <strain evidence="2 4">ATCC 49748</strain>
        <plasmid evidence="2">pTfr446</plasmid>
    </source>
</reference>
<reference evidence="3" key="2">
    <citation type="submission" date="2021-04" db="EMBL/GenBank/DDBJ databases">
        <title>Complete Genome and methylome analysis of Thiothrix fructosivorans ATCC 49748.</title>
        <authorList>
            <person name="Fomenkov A."/>
            <person name="Sun L."/>
            <person name="Vincze T."/>
            <person name="Grabovich M.Y."/>
            <person name="Roberts R.J."/>
        </authorList>
    </citation>
    <scope>NUCLEOTIDE SEQUENCE</scope>
    <source>
        <strain evidence="3">ATCC 49748</strain>
    </source>
</reference>